<dbReference type="PANTHER" id="PTHR10098">
    <property type="entry name" value="RAPSYN-RELATED"/>
    <property type="match status" value="1"/>
</dbReference>
<dbReference type="InterPro" id="IPR011990">
    <property type="entry name" value="TPR-like_helical_dom_sf"/>
</dbReference>
<dbReference type="EMBL" id="LAZR01033769">
    <property type="protein sequence ID" value="KKL47158.1"/>
    <property type="molecule type" value="Genomic_DNA"/>
</dbReference>
<sequence>RKEGLTLHDKVSSHLLRADLLFQQGRYKEVIMLTEQTFKESLKLGKNLQSVDCFIYMANSLNWLGKLDKRRDTINQGEELLKSHTQQSSPEFMKREGSLANIKGSFYVESGEIDLGLKYYKQALRLGEKTDFKRLNAIVLRRLGWNIAIYKGDIELAFAYAKKGVAIAKESKNKFTIAQCLLVLGDIYRFIGDWKRGLKIYKECLSIFKELDNKERMSEILNIIAETYRDFTEDNDRASEYIEESLAVYSVDEDYIYLAGSRFYSAITIALKKGDLELAKKHFQDLEQINSQVKEKRIKVWYHISKALILKASPRFRDIVKAEKILRQIIAQEVFHFEHTPVALINLCDILLSEFRVTNNLELLNELEPLIMHLLSVAEKTQSHWIQVETYLFQAKLALLSYDMKKSRRFLTQAQQVAEKYNLNKLALEISSEHKNLIDHLELWEQLKDSEAPISERFKLAQVSEQVERMHRARVMIKTQIIEDKVAIHKEKKICLVCRGEVLRFSYICECGVMYCENCARAVSDLENVCWACEEPIDYSKPVKPFKDEMEKIKVEEKAK</sequence>
<dbReference type="Gene3D" id="1.25.40.10">
    <property type="entry name" value="Tetratricopeptide repeat domain"/>
    <property type="match status" value="2"/>
</dbReference>
<gene>
    <name evidence="1" type="ORF">LCGC14_2338340</name>
</gene>
<reference evidence="1" key="1">
    <citation type="journal article" date="2015" name="Nature">
        <title>Complex archaea that bridge the gap between prokaryotes and eukaryotes.</title>
        <authorList>
            <person name="Spang A."/>
            <person name="Saw J.H."/>
            <person name="Jorgensen S.L."/>
            <person name="Zaremba-Niedzwiedzka K."/>
            <person name="Martijn J."/>
            <person name="Lind A.E."/>
            <person name="van Eijk R."/>
            <person name="Schleper C."/>
            <person name="Guy L."/>
            <person name="Ettema T.J."/>
        </authorList>
    </citation>
    <scope>NUCLEOTIDE SEQUENCE</scope>
</reference>
<accession>A0A0F9CCN0</accession>
<protein>
    <recommendedName>
        <fullName evidence="2">MalT-like TPR region domain-containing protein</fullName>
    </recommendedName>
</protein>
<dbReference type="Pfam" id="PF13424">
    <property type="entry name" value="TPR_12"/>
    <property type="match status" value="1"/>
</dbReference>
<comment type="caution">
    <text evidence="1">The sequence shown here is derived from an EMBL/GenBank/DDBJ whole genome shotgun (WGS) entry which is preliminary data.</text>
</comment>
<feature type="non-terminal residue" evidence="1">
    <location>
        <position position="1"/>
    </location>
</feature>
<organism evidence="1">
    <name type="scientific">marine sediment metagenome</name>
    <dbReference type="NCBI Taxonomy" id="412755"/>
    <lineage>
        <taxon>unclassified sequences</taxon>
        <taxon>metagenomes</taxon>
        <taxon>ecological metagenomes</taxon>
    </lineage>
</organism>
<dbReference type="SMART" id="SM00028">
    <property type="entry name" value="TPR"/>
    <property type="match status" value="6"/>
</dbReference>
<dbReference type="InterPro" id="IPR019734">
    <property type="entry name" value="TPR_rpt"/>
</dbReference>
<evidence type="ECO:0008006" key="2">
    <source>
        <dbReference type="Google" id="ProtNLM"/>
    </source>
</evidence>
<feature type="non-terminal residue" evidence="1">
    <location>
        <position position="560"/>
    </location>
</feature>
<proteinExistence type="predicted"/>
<name>A0A0F9CCN0_9ZZZZ</name>
<dbReference type="AlphaFoldDB" id="A0A0F9CCN0"/>
<evidence type="ECO:0000313" key="1">
    <source>
        <dbReference type="EMBL" id="KKL47158.1"/>
    </source>
</evidence>
<dbReference type="SUPFAM" id="SSF48452">
    <property type="entry name" value="TPR-like"/>
    <property type="match status" value="2"/>
</dbReference>